<proteinExistence type="inferred from homology"/>
<evidence type="ECO:0000256" key="3">
    <source>
        <dbReference type="ARBA" id="ARBA00022771"/>
    </source>
</evidence>
<dbReference type="PANTHER" id="PTHR30446">
    <property type="entry name" value="RECOMBINATION PROTEIN RECR"/>
    <property type="match status" value="1"/>
</dbReference>
<dbReference type="PANTHER" id="PTHR30446:SF0">
    <property type="entry name" value="RECOMBINATION PROTEIN RECR"/>
    <property type="match status" value="1"/>
</dbReference>
<dbReference type="RefSeq" id="WP_025734307.1">
    <property type="nucleotide sequence ID" value="NZ_CP024963.1"/>
</dbReference>
<dbReference type="GO" id="GO:0008270">
    <property type="term" value="F:zinc ion binding"/>
    <property type="evidence" value="ECO:0007669"/>
    <property type="project" value="UniProtKB-KW"/>
</dbReference>
<dbReference type="Pfam" id="PF13662">
    <property type="entry name" value="Toprim_4"/>
    <property type="match status" value="1"/>
</dbReference>
<name>A0A2K8NVV5_9MOLU</name>
<evidence type="ECO:0000256" key="4">
    <source>
        <dbReference type="ARBA" id="ARBA00022833"/>
    </source>
</evidence>
<accession>A0A2K8NVV5</accession>
<dbReference type="SMART" id="SM00493">
    <property type="entry name" value="TOPRIM"/>
    <property type="match status" value="1"/>
</dbReference>
<keyword evidence="2 7" id="KW-0227">DNA damage</keyword>
<evidence type="ECO:0000256" key="6">
    <source>
        <dbReference type="ARBA" id="ARBA00023204"/>
    </source>
</evidence>
<evidence type="ECO:0000256" key="1">
    <source>
        <dbReference type="ARBA" id="ARBA00022723"/>
    </source>
</evidence>
<dbReference type="InterPro" id="IPR000093">
    <property type="entry name" value="DNA_Rcmb_RecR"/>
</dbReference>
<evidence type="ECO:0000313" key="10">
    <source>
        <dbReference type="Proteomes" id="UP000232063"/>
    </source>
</evidence>
<keyword evidence="6 7" id="KW-0234">DNA repair</keyword>
<dbReference type="Gene3D" id="6.10.250.240">
    <property type="match status" value="1"/>
</dbReference>
<keyword evidence="5 7" id="KW-0233">DNA recombination</keyword>
<evidence type="ECO:0000256" key="7">
    <source>
        <dbReference type="HAMAP-Rule" id="MF_00017"/>
    </source>
</evidence>
<evidence type="ECO:0000313" key="9">
    <source>
        <dbReference type="EMBL" id="ATZ16881.1"/>
    </source>
</evidence>
<evidence type="ECO:0000259" key="8">
    <source>
        <dbReference type="PROSITE" id="PS50880"/>
    </source>
</evidence>
<dbReference type="SUPFAM" id="SSF111304">
    <property type="entry name" value="Recombination protein RecR"/>
    <property type="match status" value="1"/>
</dbReference>
<evidence type="ECO:0000256" key="5">
    <source>
        <dbReference type="ARBA" id="ARBA00023172"/>
    </source>
</evidence>
<protein>
    <recommendedName>
        <fullName evidence="7">Recombination protein RecR</fullName>
    </recommendedName>
</protein>
<reference evidence="9 10" key="1">
    <citation type="submission" date="2017-11" db="EMBL/GenBank/DDBJ databases">
        <title>Genome sequence of Entomoplasma luminosum PIMN-1 (ATCC 49195).</title>
        <authorList>
            <person name="Lo W.-S."/>
            <person name="Gasparich G.E."/>
            <person name="Kuo C.-H."/>
        </authorList>
    </citation>
    <scope>NUCLEOTIDE SEQUENCE [LARGE SCALE GENOMIC DNA]</scope>
    <source>
        <strain evidence="9 10">PIMN-1</strain>
    </source>
</reference>
<dbReference type="GO" id="GO:0006281">
    <property type="term" value="P:DNA repair"/>
    <property type="evidence" value="ECO:0007669"/>
    <property type="project" value="UniProtKB-UniRule"/>
</dbReference>
<dbReference type="PROSITE" id="PS50880">
    <property type="entry name" value="TOPRIM"/>
    <property type="match status" value="1"/>
</dbReference>
<sequence length="197" mass="22426">MEKEFHEIIDLISKYKGLTKKTSERLVVDLINNNSKLDEMVKHLKEIKSNFKVCKECFYIALNNDLCDICLDDSRDDNIICVVGTTMDAMNIEKHKKYKGKYAVLGGEINLGKNIKPEDLKINELFERVNPKTELILALNATFEGEVTANYLSKIANLRKIKTTRIAKGIPSGGMLDYMDESTLEYALNNRKEITGK</sequence>
<feature type="domain" description="Toprim" evidence="8">
    <location>
        <begin position="78"/>
        <end position="171"/>
    </location>
</feature>
<dbReference type="NCBIfam" id="TIGR00615">
    <property type="entry name" value="recR"/>
    <property type="match status" value="1"/>
</dbReference>
<keyword evidence="1 7" id="KW-0479">Metal-binding</keyword>
<keyword evidence="10" id="KW-1185">Reference proteome</keyword>
<dbReference type="AlphaFoldDB" id="A0A2K8NVV5"/>
<comment type="function">
    <text evidence="7">May play a role in DNA repair. It seems to be involved in an RecBC-independent recombinational process of DNA repair. It may act with RecF and RecO.</text>
</comment>
<dbReference type="InterPro" id="IPR023627">
    <property type="entry name" value="Rcmb_RecR"/>
</dbReference>
<evidence type="ECO:0000256" key="2">
    <source>
        <dbReference type="ARBA" id="ARBA00022763"/>
    </source>
</evidence>
<dbReference type="EMBL" id="CP024963">
    <property type="protein sequence ID" value="ATZ16881.1"/>
    <property type="molecule type" value="Genomic_DNA"/>
</dbReference>
<dbReference type="CDD" id="cd01025">
    <property type="entry name" value="TOPRIM_recR"/>
    <property type="match status" value="1"/>
</dbReference>
<dbReference type="Pfam" id="PF21175">
    <property type="entry name" value="RecR_C"/>
    <property type="match status" value="1"/>
</dbReference>
<keyword evidence="4 7" id="KW-0862">Zinc</keyword>
<organism evidence="9 10">
    <name type="scientific">Williamsoniiplasma luminosum</name>
    <dbReference type="NCBI Taxonomy" id="214888"/>
    <lineage>
        <taxon>Bacteria</taxon>
        <taxon>Bacillati</taxon>
        <taxon>Mycoplasmatota</taxon>
        <taxon>Mollicutes</taxon>
        <taxon>Entomoplasmatales</taxon>
        <taxon>Williamsoniiplasma</taxon>
    </lineage>
</organism>
<dbReference type="InterPro" id="IPR006171">
    <property type="entry name" value="TOPRIM_dom"/>
</dbReference>
<keyword evidence="3 7" id="KW-0863">Zinc-finger</keyword>
<dbReference type="KEGG" id="elj:ELUMI_v1c01550"/>
<dbReference type="GO" id="GO:0003677">
    <property type="term" value="F:DNA binding"/>
    <property type="evidence" value="ECO:0007669"/>
    <property type="project" value="UniProtKB-UniRule"/>
</dbReference>
<dbReference type="InterPro" id="IPR034137">
    <property type="entry name" value="TOPRIM_RecR"/>
</dbReference>
<dbReference type="Proteomes" id="UP000232063">
    <property type="component" value="Chromosome"/>
</dbReference>
<comment type="similarity">
    <text evidence="7">Belongs to the RecR family.</text>
</comment>
<gene>
    <name evidence="7 9" type="primary">recR</name>
    <name evidence="9" type="ORF">ELUMI_v1c01550</name>
</gene>
<dbReference type="GO" id="GO:0006310">
    <property type="term" value="P:DNA recombination"/>
    <property type="evidence" value="ECO:0007669"/>
    <property type="project" value="UniProtKB-UniRule"/>
</dbReference>
<dbReference type="Gene3D" id="3.40.1360.10">
    <property type="match status" value="1"/>
</dbReference>
<comment type="caution">
    <text evidence="7">Lacks conserved residue(s) required for the propagation of feature annotation.</text>
</comment>
<dbReference type="OrthoDB" id="9802672at2"/>
<dbReference type="HAMAP" id="MF_00017">
    <property type="entry name" value="RecR"/>
    <property type="match status" value="1"/>
</dbReference>